<dbReference type="PROSITE" id="PS51170">
    <property type="entry name" value="CW"/>
    <property type="match status" value="3"/>
</dbReference>
<evidence type="ECO:0000313" key="5">
    <source>
        <dbReference type="EMBL" id="MBC8629032.1"/>
    </source>
</evidence>
<dbReference type="EMBL" id="JACRTP010000004">
    <property type="protein sequence ID" value="MBC8629032.1"/>
    <property type="molecule type" value="Genomic_DNA"/>
</dbReference>
<keyword evidence="6" id="KW-1185">Reference proteome</keyword>
<comment type="caution">
    <text evidence="5">The sequence shown here is derived from an EMBL/GenBank/DDBJ whole genome shotgun (WGS) entry which is preliminary data.</text>
</comment>
<dbReference type="Gene3D" id="2.10.270.10">
    <property type="entry name" value="Cholin Binding"/>
    <property type="match status" value="2"/>
</dbReference>
<feature type="compositionally biased region" description="Acidic residues" evidence="3">
    <location>
        <begin position="416"/>
        <end position="429"/>
    </location>
</feature>
<feature type="chain" id="PRO_5046934305" evidence="4">
    <location>
        <begin position="38"/>
        <end position="493"/>
    </location>
</feature>
<dbReference type="Pfam" id="PF19127">
    <property type="entry name" value="Choline_bind_3"/>
    <property type="match status" value="1"/>
</dbReference>
<sequence length="493" mass="56055">MKKEKSPGAMKKFIKKMAIAVLTGAIAFSVVPATVQAAGWKQNKNGYWWQENDYSYPKNQWKTIYGKQYHFNSKGYMDTDWTKVDGKWYYFGGKNDGAKKTYWQQIRGKYYWLGSNGVMRTGWQNVYGKYYWLGGSNDGAMKTGWQKVGGKYYLLGKNGDMKSGWQTVYGKKYYLGGANDGSMKTGWQKIGGSDYYFGRTGEPNEGVLRTSTWVGNYYVDSSGRWDKYKSVDISDYLSVSNTSKDIDKQLEKNYANLKNALGMNQVKGGTMLLTGKTNCYYNKDKVYLAWTPSREEKGYKYAYTVRSGLMIYNQGTSYAKIYGITTGNSISYAKNTLKSRGWTQVAGYDDKGNSFHKVMNNRSYLIEFEVNSAKNITRWSIIDYPQGDAWDIPVNYSLEDSAEQGVVMESPQQESDTTEAEIPDTEANSEEPALPETTEQETSDATQNENNTTEIGEEQATQEEQVSEEESTEETQQVEENKEENQSSEIINE</sequence>
<dbReference type="Proteomes" id="UP000661649">
    <property type="component" value="Unassembled WGS sequence"/>
</dbReference>
<dbReference type="Pfam" id="PF01473">
    <property type="entry name" value="Choline_bind_1"/>
    <property type="match status" value="4"/>
</dbReference>
<feature type="repeat" description="Cell wall-binding" evidence="2">
    <location>
        <begin position="142"/>
        <end position="161"/>
    </location>
</feature>
<feature type="repeat" description="Cell wall-binding" evidence="2">
    <location>
        <begin position="100"/>
        <end position="119"/>
    </location>
</feature>
<name>A0ABR7PC99_9FIRM</name>
<evidence type="ECO:0000256" key="2">
    <source>
        <dbReference type="PROSITE-ProRule" id="PRU00591"/>
    </source>
</evidence>
<keyword evidence="1" id="KW-0677">Repeat</keyword>
<protein>
    <submittedName>
        <fullName evidence="5">N-acetylmuramoyl-L-alanine amidase family protein</fullName>
    </submittedName>
</protein>
<evidence type="ECO:0000256" key="3">
    <source>
        <dbReference type="SAM" id="MobiDB-lite"/>
    </source>
</evidence>
<dbReference type="InterPro" id="IPR018337">
    <property type="entry name" value="Cell_wall/Cho-bd_repeat"/>
</dbReference>
<feature type="region of interest" description="Disordered" evidence="3">
    <location>
        <begin position="404"/>
        <end position="493"/>
    </location>
</feature>
<accession>A0ABR7PC99</accession>
<evidence type="ECO:0000256" key="1">
    <source>
        <dbReference type="ARBA" id="ARBA00022737"/>
    </source>
</evidence>
<reference evidence="5 6" key="1">
    <citation type="submission" date="2020-08" db="EMBL/GenBank/DDBJ databases">
        <title>Genome public.</title>
        <authorList>
            <person name="Liu C."/>
            <person name="Sun Q."/>
        </authorList>
    </citation>
    <scope>NUCLEOTIDE SEQUENCE [LARGE SCALE GENOMIC DNA]</scope>
    <source>
        <strain evidence="5 6">3_YM_SP_D4_24.mj</strain>
    </source>
</reference>
<proteinExistence type="predicted"/>
<feature type="repeat" description="Cell wall-binding" evidence="2">
    <location>
        <begin position="58"/>
        <end position="77"/>
    </location>
</feature>
<evidence type="ECO:0000256" key="4">
    <source>
        <dbReference type="SAM" id="SignalP"/>
    </source>
</evidence>
<feature type="signal peptide" evidence="4">
    <location>
        <begin position="1"/>
        <end position="37"/>
    </location>
</feature>
<organism evidence="5 6">
    <name type="scientific">Blautia stercoris</name>
    <dbReference type="NCBI Taxonomy" id="871664"/>
    <lineage>
        <taxon>Bacteria</taxon>
        <taxon>Bacillati</taxon>
        <taxon>Bacillota</taxon>
        <taxon>Clostridia</taxon>
        <taxon>Lachnospirales</taxon>
        <taxon>Lachnospiraceae</taxon>
        <taxon>Blautia</taxon>
    </lineage>
</organism>
<gene>
    <name evidence="5" type="ORF">H8712_10500</name>
</gene>
<dbReference type="RefSeq" id="WP_187558795.1">
    <property type="nucleotide sequence ID" value="NZ_JACRTP010000004.1"/>
</dbReference>
<feature type="compositionally biased region" description="Polar residues" evidence="3">
    <location>
        <begin position="443"/>
        <end position="454"/>
    </location>
</feature>
<evidence type="ECO:0000313" key="6">
    <source>
        <dbReference type="Proteomes" id="UP000661649"/>
    </source>
</evidence>
<feature type="compositionally biased region" description="Acidic residues" evidence="3">
    <location>
        <begin position="455"/>
        <end position="477"/>
    </location>
</feature>
<dbReference type="SUPFAM" id="SSF69360">
    <property type="entry name" value="Cell wall binding repeat"/>
    <property type="match status" value="1"/>
</dbReference>
<keyword evidence="4" id="KW-0732">Signal</keyword>